<name>A0A3N0E561_9ACTN</name>
<comment type="caution">
    <text evidence="1">The sequence shown here is derived from an EMBL/GenBank/DDBJ whole genome shotgun (WGS) entry which is preliminary data.</text>
</comment>
<dbReference type="RefSeq" id="WP_123202463.1">
    <property type="nucleotide sequence ID" value="NZ_RJMB01000019.1"/>
</dbReference>
<accession>A0A3N0E561</accession>
<sequence>MNIDPVELSVAEARDEFSQRVNKAAFGDEITYVTRGRKHERVAAIVPVELVEAYEELLDQQDGRVAHQRLEEIRSGDAEVVSAEDVAKELDL</sequence>
<dbReference type="AlphaFoldDB" id="A0A3N0E561"/>
<evidence type="ECO:0000313" key="2">
    <source>
        <dbReference type="Proteomes" id="UP000269198"/>
    </source>
</evidence>
<reference evidence="1 2" key="1">
    <citation type="submission" date="2018-11" db="EMBL/GenBank/DDBJ databases">
        <title>The genome draft of YIM 96095.</title>
        <authorList>
            <person name="Tang S.-K."/>
            <person name="Chunyu W.-X."/>
            <person name="Feng Y.-Z."/>
        </authorList>
    </citation>
    <scope>NUCLEOTIDE SEQUENCE [LARGE SCALE GENOMIC DNA]</scope>
    <source>
        <strain evidence="1 2">YIM 96095</strain>
    </source>
</reference>
<dbReference type="OrthoDB" id="3430018at2"/>
<keyword evidence="2" id="KW-1185">Reference proteome</keyword>
<dbReference type="EMBL" id="RJMB01000019">
    <property type="protein sequence ID" value="RNL82986.1"/>
    <property type="molecule type" value="Genomic_DNA"/>
</dbReference>
<gene>
    <name evidence="1" type="ORF">EFW17_17335</name>
</gene>
<protein>
    <submittedName>
        <fullName evidence="1">Antitoxin of toxin-antitoxin stability system</fullName>
    </submittedName>
</protein>
<evidence type="ECO:0000313" key="1">
    <source>
        <dbReference type="EMBL" id="RNL82986.1"/>
    </source>
</evidence>
<organism evidence="1 2">
    <name type="scientific">Halostreptopolyspora alba</name>
    <dbReference type="NCBI Taxonomy" id="2487137"/>
    <lineage>
        <taxon>Bacteria</taxon>
        <taxon>Bacillati</taxon>
        <taxon>Actinomycetota</taxon>
        <taxon>Actinomycetes</taxon>
        <taxon>Streptosporangiales</taxon>
        <taxon>Nocardiopsidaceae</taxon>
        <taxon>Halostreptopolyspora</taxon>
    </lineage>
</organism>
<proteinExistence type="predicted"/>
<dbReference type="Proteomes" id="UP000269198">
    <property type="component" value="Unassembled WGS sequence"/>
</dbReference>